<accession>A0A7S3W6W1</accession>
<evidence type="ECO:0000256" key="2">
    <source>
        <dbReference type="ARBA" id="ARBA00022723"/>
    </source>
</evidence>
<dbReference type="PROSITE" id="PS51471">
    <property type="entry name" value="FE2OG_OXY"/>
    <property type="match status" value="1"/>
</dbReference>
<protein>
    <recommendedName>
        <fullName evidence="6">Fe2OG dioxygenase domain-containing protein</fullName>
    </recommendedName>
</protein>
<dbReference type="PANTHER" id="PTHR10869">
    <property type="entry name" value="PROLYL 4-HYDROXYLASE ALPHA SUBUNIT"/>
    <property type="match status" value="1"/>
</dbReference>
<dbReference type="GO" id="GO:0005506">
    <property type="term" value="F:iron ion binding"/>
    <property type="evidence" value="ECO:0007669"/>
    <property type="project" value="InterPro"/>
</dbReference>
<dbReference type="EMBL" id="HBIQ01027424">
    <property type="protein sequence ID" value="CAE0540224.1"/>
    <property type="molecule type" value="Transcribed_RNA"/>
</dbReference>
<keyword evidence="5" id="KW-0408">Iron</keyword>
<dbReference type="AlphaFoldDB" id="A0A7S3W6W1"/>
<organism evidence="7">
    <name type="scientific">Strombidinopsis acuminata</name>
    <dbReference type="NCBI Taxonomy" id="141414"/>
    <lineage>
        <taxon>Eukaryota</taxon>
        <taxon>Sar</taxon>
        <taxon>Alveolata</taxon>
        <taxon>Ciliophora</taxon>
        <taxon>Intramacronucleata</taxon>
        <taxon>Spirotrichea</taxon>
        <taxon>Choreotrichia</taxon>
        <taxon>Choreotrichida</taxon>
        <taxon>Strombidinopsidae</taxon>
        <taxon>Strombidinopsis</taxon>
    </lineage>
</organism>
<evidence type="ECO:0000313" key="7">
    <source>
        <dbReference type="EMBL" id="CAE0540224.1"/>
    </source>
</evidence>
<keyword evidence="3" id="KW-0223">Dioxygenase</keyword>
<dbReference type="Gene3D" id="2.60.120.620">
    <property type="entry name" value="q2cbj1_9rhob like domain"/>
    <property type="match status" value="1"/>
</dbReference>
<dbReference type="InterPro" id="IPR006620">
    <property type="entry name" value="Pro_4_hyd_alph"/>
</dbReference>
<evidence type="ECO:0000256" key="3">
    <source>
        <dbReference type="ARBA" id="ARBA00022964"/>
    </source>
</evidence>
<evidence type="ECO:0000256" key="4">
    <source>
        <dbReference type="ARBA" id="ARBA00023002"/>
    </source>
</evidence>
<dbReference type="SUPFAM" id="SSF51197">
    <property type="entry name" value="Clavaminate synthase-like"/>
    <property type="match status" value="1"/>
</dbReference>
<dbReference type="InterPro" id="IPR045054">
    <property type="entry name" value="P4HA-like"/>
</dbReference>
<reference evidence="7" key="1">
    <citation type="submission" date="2021-01" db="EMBL/GenBank/DDBJ databases">
        <authorList>
            <person name="Corre E."/>
            <person name="Pelletier E."/>
            <person name="Niang G."/>
            <person name="Scheremetjew M."/>
            <person name="Finn R."/>
            <person name="Kale V."/>
            <person name="Holt S."/>
            <person name="Cochrane G."/>
            <person name="Meng A."/>
            <person name="Brown T."/>
            <person name="Cohen L."/>
        </authorList>
    </citation>
    <scope>NUCLEOTIDE SEQUENCE</scope>
    <source>
        <strain evidence="7">SPMC142</strain>
    </source>
</reference>
<keyword evidence="2" id="KW-0479">Metal-binding</keyword>
<proteinExistence type="predicted"/>
<dbReference type="GO" id="GO:0005783">
    <property type="term" value="C:endoplasmic reticulum"/>
    <property type="evidence" value="ECO:0007669"/>
    <property type="project" value="TreeGrafter"/>
</dbReference>
<evidence type="ECO:0000256" key="1">
    <source>
        <dbReference type="ARBA" id="ARBA00001961"/>
    </source>
</evidence>
<dbReference type="PANTHER" id="PTHR10869:SF246">
    <property type="entry name" value="TRANSMEMBRANE PROLYL 4-HYDROXYLASE"/>
    <property type="match status" value="1"/>
</dbReference>
<keyword evidence="4" id="KW-0560">Oxidoreductase</keyword>
<dbReference type="SMART" id="SM00702">
    <property type="entry name" value="P4Hc"/>
    <property type="match status" value="1"/>
</dbReference>
<dbReference type="Pfam" id="PF13640">
    <property type="entry name" value="2OG-FeII_Oxy_3"/>
    <property type="match status" value="1"/>
</dbReference>
<dbReference type="InterPro" id="IPR005123">
    <property type="entry name" value="Oxoglu/Fe-dep_dioxygenase_dom"/>
</dbReference>
<comment type="cofactor">
    <cofactor evidence="1">
        <name>L-ascorbate</name>
        <dbReference type="ChEBI" id="CHEBI:38290"/>
    </cofactor>
</comment>
<dbReference type="InterPro" id="IPR044862">
    <property type="entry name" value="Pro_4_hyd_alph_FE2OG_OXY"/>
</dbReference>
<feature type="domain" description="Fe2OG dioxygenase" evidence="6">
    <location>
        <begin position="133"/>
        <end position="251"/>
    </location>
</feature>
<evidence type="ECO:0000256" key="5">
    <source>
        <dbReference type="ARBA" id="ARBA00023004"/>
    </source>
</evidence>
<dbReference type="GO" id="GO:0004656">
    <property type="term" value="F:procollagen-proline 4-dioxygenase activity"/>
    <property type="evidence" value="ECO:0007669"/>
    <property type="project" value="TreeGrafter"/>
</dbReference>
<evidence type="ECO:0000259" key="6">
    <source>
        <dbReference type="PROSITE" id="PS51471"/>
    </source>
</evidence>
<name>A0A7S3W6W1_9SPIT</name>
<sequence length="302" mass="33668">MASRDQFFVREKQLAPLAPASRLLDPSPPSPCLSLELAQFGVDGWVIDHLLSPAECGRIVRACTATGFSFWDPEGRCDASTYLRTCDTLEFDGEDLCDEIWRRLKPFLPEQSKLNESDERWQHDLNGNWESRGLNTHLLVNRYMSGGHFAPHADGSVQLSFDRRSLYTVLIYLNDCDDGGQTQLIKGEQSASTVEVDSKGVAKPETVVYAVKPQTGRCLVYWHQTLHAGAPVGEKVTKFTMRTDVMYERNPAACVTPEDHEAYELIRRAATLEASGQAMEALPLLQQAAKMSAVIAKAYRLS</sequence>
<dbReference type="GO" id="GO:0031418">
    <property type="term" value="F:L-ascorbic acid binding"/>
    <property type="evidence" value="ECO:0007669"/>
    <property type="project" value="InterPro"/>
</dbReference>
<gene>
    <name evidence="7" type="ORF">SACU0126_LOCUS9043</name>
</gene>